<keyword evidence="3" id="KW-1185">Reference proteome</keyword>
<dbReference type="RefSeq" id="WP_260763688.1">
    <property type="nucleotide sequence ID" value="NZ_CP045921.1"/>
</dbReference>
<dbReference type="Proteomes" id="UP001059824">
    <property type="component" value="Chromosome"/>
</dbReference>
<gene>
    <name evidence="2" type="ORF">GII36_00760</name>
</gene>
<dbReference type="AlphaFoldDB" id="A0A857MNY7"/>
<organism evidence="2 3">
    <name type="scientific">Candidatus Mycosynbacter amalyticus</name>
    <dbReference type="NCBI Taxonomy" id="2665156"/>
    <lineage>
        <taxon>Bacteria</taxon>
        <taxon>Candidatus Saccharimonadota</taxon>
        <taxon>Candidatus Saccharimonadota incertae sedis</taxon>
        <taxon>Candidatus Mycosynbacter</taxon>
    </lineage>
</organism>
<feature type="region of interest" description="Disordered" evidence="1">
    <location>
        <begin position="1"/>
        <end position="22"/>
    </location>
</feature>
<evidence type="ECO:0000256" key="1">
    <source>
        <dbReference type="SAM" id="MobiDB-lite"/>
    </source>
</evidence>
<accession>A0A857MNY7</accession>
<name>A0A857MNY7_9BACT</name>
<reference evidence="2" key="1">
    <citation type="journal article" date="2021" name="Nat. Microbiol.">
        <title>Cocultivation of an ultrasmall environmental parasitic bacterium with lytic ability against bacteria associated with wastewater foams.</title>
        <authorList>
            <person name="Batinovic S."/>
            <person name="Rose J.J.A."/>
            <person name="Ratcliffe J."/>
            <person name="Seviour R.J."/>
            <person name="Petrovski S."/>
        </authorList>
    </citation>
    <scope>NUCLEOTIDE SEQUENCE</scope>
    <source>
        <strain evidence="2">JR1</strain>
    </source>
</reference>
<evidence type="ECO:0000313" key="2">
    <source>
        <dbReference type="EMBL" id="QHN42390.1"/>
    </source>
</evidence>
<proteinExistence type="predicted"/>
<protein>
    <submittedName>
        <fullName evidence="2">Uncharacterized protein</fullName>
    </submittedName>
</protein>
<evidence type="ECO:0000313" key="3">
    <source>
        <dbReference type="Proteomes" id="UP001059824"/>
    </source>
</evidence>
<sequence length="195" mass="21562">MTNHFTAHDTHDSFETDRGALRHETNRSEELYGFLRTLTTIALDQTRQLPKPVFELDDTEQQQVIERVNAYCRYEFNQVPELHGLAIKACGTGMMFLADDDGVIMGAEQIYEGDVITGLILDPCIFPVPTIECLAVSGDGKIPVDDQTLSGVITLQAGKLTRVSDTQPGAAEVYDLANFQVSLPLAHYLRFAVDA</sequence>
<dbReference type="KEGG" id="mama:GII36_00760"/>
<dbReference type="EMBL" id="CP045921">
    <property type="protein sequence ID" value="QHN42390.1"/>
    <property type="molecule type" value="Genomic_DNA"/>
</dbReference>